<keyword evidence="3" id="KW-0560">Oxidoreductase</keyword>
<feature type="domain" description="Thioredoxin" evidence="7">
    <location>
        <begin position="37"/>
        <end position="236"/>
    </location>
</feature>
<accession>A0A1G2L7F7</accession>
<dbReference type="AlphaFoldDB" id="A0A1G2L7F7"/>
<dbReference type="Proteomes" id="UP000177982">
    <property type="component" value="Unassembled WGS sequence"/>
</dbReference>
<dbReference type="InterPro" id="IPR013766">
    <property type="entry name" value="Thioredoxin_domain"/>
</dbReference>
<evidence type="ECO:0000256" key="2">
    <source>
        <dbReference type="ARBA" id="ARBA00022729"/>
    </source>
</evidence>
<evidence type="ECO:0000313" key="8">
    <source>
        <dbReference type="EMBL" id="OHA06762.1"/>
    </source>
</evidence>
<evidence type="ECO:0000259" key="7">
    <source>
        <dbReference type="PROSITE" id="PS51352"/>
    </source>
</evidence>
<dbReference type="SUPFAM" id="SSF52833">
    <property type="entry name" value="Thioredoxin-like"/>
    <property type="match status" value="1"/>
</dbReference>
<evidence type="ECO:0000256" key="4">
    <source>
        <dbReference type="ARBA" id="ARBA00023157"/>
    </source>
</evidence>
<keyword evidence="6" id="KW-0812">Transmembrane</keyword>
<gene>
    <name evidence="8" type="ORF">A2934_01160</name>
</gene>
<feature type="transmembrane region" description="Helical" evidence="6">
    <location>
        <begin position="12"/>
        <end position="32"/>
    </location>
</feature>
<dbReference type="GO" id="GO:0016491">
    <property type="term" value="F:oxidoreductase activity"/>
    <property type="evidence" value="ECO:0007669"/>
    <property type="project" value="UniProtKB-KW"/>
</dbReference>
<evidence type="ECO:0000313" key="9">
    <source>
        <dbReference type="Proteomes" id="UP000177982"/>
    </source>
</evidence>
<comment type="similarity">
    <text evidence="1">Belongs to the thioredoxin family. DsbA subfamily.</text>
</comment>
<protein>
    <recommendedName>
        <fullName evidence="7">Thioredoxin domain-containing protein</fullName>
    </recommendedName>
</protein>
<comment type="caution">
    <text evidence="8">The sequence shown here is derived from an EMBL/GenBank/DDBJ whole genome shotgun (WGS) entry which is preliminary data.</text>
</comment>
<evidence type="ECO:0000256" key="3">
    <source>
        <dbReference type="ARBA" id="ARBA00023002"/>
    </source>
</evidence>
<dbReference type="PANTHER" id="PTHR13887:SF14">
    <property type="entry name" value="DISULFIDE BOND FORMATION PROTEIN D"/>
    <property type="match status" value="1"/>
</dbReference>
<keyword evidence="6" id="KW-0472">Membrane</keyword>
<evidence type="ECO:0000256" key="5">
    <source>
        <dbReference type="ARBA" id="ARBA00023284"/>
    </source>
</evidence>
<dbReference type="InterPro" id="IPR036249">
    <property type="entry name" value="Thioredoxin-like_sf"/>
</dbReference>
<name>A0A1G2L7F7_9BACT</name>
<keyword evidence="4" id="KW-1015">Disulfide bond</keyword>
<keyword evidence="6" id="KW-1133">Transmembrane helix</keyword>
<keyword evidence="2" id="KW-0732">Signal</keyword>
<dbReference type="Pfam" id="PF13462">
    <property type="entry name" value="Thioredoxin_4"/>
    <property type="match status" value="1"/>
</dbReference>
<dbReference type="PROSITE" id="PS51352">
    <property type="entry name" value="THIOREDOXIN_2"/>
    <property type="match status" value="1"/>
</dbReference>
<proteinExistence type="inferred from homology"/>
<evidence type="ECO:0000256" key="6">
    <source>
        <dbReference type="SAM" id="Phobius"/>
    </source>
</evidence>
<dbReference type="EMBL" id="MHQO01000024">
    <property type="protein sequence ID" value="OHA06762.1"/>
    <property type="molecule type" value="Genomic_DNA"/>
</dbReference>
<organism evidence="8 9">
    <name type="scientific">Candidatus Sungbacteria bacterium RIFCSPLOWO2_01_FULL_47_10</name>
    <dbReference type="NCBI Taxonomy" id="1802276"/>
    <lineage>
        <taxon>Bacteria</taxon>
        <taxon>Candidatus Sungiibacteriota</taxon>
    </lineage>
</organism>
<keyword evidence="5" id="KW-0676">Redox-active center</keyword>
<sequence>MENKKDYSQYIIPGLVVLSIILLAGAVFYAGAMIKKYYKPPSLPVGSLGSSLAENVQPVTGSDHIRGSADASIVIIEFSDPECPFCRRLHPSLKQIFEEYNGRVAWVYRHFPLDAIHRKARREAAALECAGELGGNEKFWKYLDRLFEITPSNDLLDTAELPRIAGYVGLDREVFEECLASGKFADHIEKDLQDAVSSGGSGTPYMVIIAPNNKKMGLSGAQPYETIRQVVEILLPE</sequence>
<reference evidence="8 9" key="1">
    <citation type="journal article" date="2016" name="Nat. Commun.">
        <title>Thousands of microbial genomes shed light on interconnected biogeochemical processes in an aquifer system.</title>
        <authorList>
            <person name="Anantharaman K."/>
            <person name="Brown C.T."/>
            <person name="Hug L.A."/>
            <person name="Sharon I."/>
            <person name="Castelle C.J."/>
            <person name="Probst A.J."/>
            <person name="Thomas B.C."/>
            <person name="Singh A."/>
            <person name="Wilkins M.J."/>
            <person name="Karaoz U."/>
            <person name="Brodie E.L."/>
            <person name="Williams K.H."/>
            <person name="Hubbard S.S."/>
            <person name="Banfield J.F."/>
        </authorList>
    </citation>
    <scope>NUCLEOTIDE SEQUENCE [LARGE SCALE GENOMIC DNA]</scope>
</reference>
<dbReference type="Gene3D" id="3.40.30.10">
    <property type="entry name" value="Glutaredoxin"/>
    <property type="match status" value="1"/>
</dbReference>
<evidence type="ECO:0000256" key="1">
    <source>
        <dbReference type="ARBA" id="ARBA00005791"/>
    </source>
</evidence>
<dbReference type="PANTHER" id="PTHR13887">
    <property type="entry name" value="GLUTATHIONE S-TRANSFERASE KAPPA"/>
    <property type="match status" value="1"/>
</dbReference>
<dbReference type="InterPro" id="IPR012336">
    <property type="entry name" value="Thioredoxin-like_fold"/>
</dbReference>